<evidence type="ECO:0000256" key="10">
    <source>
        <dbReference type="ARBA" id="ARBA00034617"/>
    </source>
</evidence>
<evidence type="ECO:0000256" key="2">
    <source>
        <dbReference type="ARBA" id="ARBA00022741"/>
    </source>
</evidence>
<dbReference type="OrthoDB" id="9806690at2"/>
<dbReference type="GO" id="GO:0009314">
    <property type="term" value="P:response to radiation"/>
    <property type="evidence" value="ECO:0007669"/>
    <property type="project" value="UniProtKB-ARBA"/>
</dbReference>
<evidence type="ECO:0000256" key="5">
    <source>
        <dbReference type="ARBA" id="ARBA00022806"/>
    </source>
</evidence>
<dbReference type="PROSITE" id="PS51217">
    <property type="entry name" value="UVRD_HELICASE_CTER"/>
    <property type="match status" value="1"/>
</dbReference>
<dbReference type="Proteomes" id="UP000292298">
    <property type="component" value="Unassembled WGS sequence"/>
</dbReference>
<evidence type="ECO:0000256" key="7">
    <source>
        <dbReference type="ARBA" id="ARBA00023125"/>
    </source>
</evidence>
<keyword evidence="7" id="KW-0238">DNA-binding</keyword>
<reference evidence="17 18" key="1">
    <citation type="submission" date="2019-02" db="EMBL/GenBank/DDBJ databases">
        <title>Genomic Encyclopedia of Type Strains, Phase IV (KMG-IV): sequencing the most valuable type-strain genomes for metagenomic binning, comparative biology and taxonomic classification.</title>
        <authorList>
            <person name="Goeker M."/>
        </authorList>
    </citation>
    <scope>NUCLEOTIDE SEQUENCE [LARGE SCALE GENOMIC DNA]</scope>
    <source>
        <strain evidence="17 18">DSM 21056</strain>
    </source>
</reference>
<keyword evidence="8" id="KW-0234">DNA repair</keyword>
<accession>A0A4Q8D2G9</accession>
<dbReference type="Pfam" id="PF21196">
    <property type="entry name" value="PcrA_UvrD_tudor"/>
    <property type="match status" value="1"/>
</dbReference>
<dbReference type="PANTHER" id="PTHR11070">
    <property type="entry name" value="UVRD / RECB / PCRA DNA HELICASE FAMILY MEMBER"/>
    <property type="match status" value="1"/>
</dbReference>
<dbReference type="GO" id="GO:0043138">
    <property type="term" value="F:3'-5' DNA helicase activity"/>
    <property type="evidence" value="ECO:0007669"/>
    <property type="project" value="UniProtKB-EC"/>
</dbReference>
<dbReference type="EC" id="5.6.2.4" evidence="11"/>
<evidence type="ECO:0000256" key="12">
    <source>
        <dbReference type="ARBA" id="ARBA00034923"/>
    </source>
</evidence>
<evidence type="ECO:0000256" key="3">
    <source>
        <dbReference type="ARBA" id="ARBA00022763"/>
    </source>
</evidence>
<comment type="catalytic activity">
    <reaction evidence="10">
        <text>Couples ATP hydrolysis with the unwinding of duplex DNA by translocating in the 3'-5' direction.</text>
        <dbReference type="EC" id="5.6.2.4"/>
    </reaction>
</comment>
<dbReference type="PROSITE" id="PS51198">
    <property type="entry name" value="UVRD_HELICASE_ATP_BIND"/>
    <property type="match status" value="1"/>
</dbReference>
<keyword evidence="18" id="KW-1185">Reference proteome</keyword>
<keyword evidence="6 14" id="KW-0067">ATP-binding</keyword>
<protein>
    <recommendedName>
        <fullName evidence="11">DNA 3'-5' helicase</fullName>
        <ecNumber evidence="11">5.6.2.4</ecNumber>
    </recommendedName>
    <alternativeName>
        <fullName evidence="12">DNA 3'-5' helicase II</fullName>
    </alternativeName>
</protein>
<evidence type="ECO:0000313" key="17">
    <source>
        <dbReference type="EMBL" id="RZU99553.1"/>
    </source>
</evidence>
<evidence type="ECO:0000313" key="18">
    <source>
        <dbReference type="Proteomes" id="UP000292298"/>
    </source>
</evidence>
<evidence type="ECO:0000256" key="13">
    <source>
        <dbReference type="ARBA" id="ARBA00048988"/>
    </source>
</evidence>
<proteinExistence type="inferred from homology"/>
<dbReference type="GO" id="GO:0016887">
    <property type="term" value="F:ATP hydrolysis activity"/>
    <property type="evidence" value="ECO:0007669"/>
    <property type="project" value="RHEA"/>
</dbReference>
<dbReference type="GO" id="GO:0000725">
    <property type="term" value="P:recombinational repair"/>
    <property type="evidence" value="ECO:0007669"/>
    <property type="project" value="TreeGrafter"/>
</dbReference>
<dbReference type="FunFam" id="3.40.50.300:FF:001201">
    <property type="entry name" value="ATP-dependent DNA helicase UvrD2"/>
    <property type="match status" value="1"/>
</dbReference>
<dbReference type="Pfam" id="PF00580">
    <property type="entry name" value="UvrD-helicase"/>
    <property type="match status" value="1"/>
</dbReference>
<evidence type="ECO:0000256" key="8">
    <source>
        <dbReference type="ARBA" id="ARBA00023204"/>
    </source>
</evidence>
<dbReference type="CDD" id="cd17932">
    <property type="entry name" value="DEXQc_UvrD"/>
    <property type="match status" value="1"/>
</dbReference>
<organism evidence="17 18">
    <name type="scientific">Spiribacter vilamensis</name>
    <dbReference type="NCBI Taxonomy" id="531306"/>
    <lineage>
        <taxon>Bacteria</taxon>
        <taxon>Pseudomonadati</taxon>
        <taxon>Pseudomonadota</taxon>
        <taxon>Gammaproteobacteria</taxon>
        <taxon>Chromatiales</taxon>
        <taxon>Ectothiorhodospiraceae</taxon>
        <taxon>Spiribacter</taxon>
    </lineage>
</organism>
<keyword evidence="2 14" id="KW-0547">Nucleotide-binding</keyword>
<dbReference type="InterPro" id="IPR014016">
    <property type="entry name" value="UvrD-like_ATP-bd"/>
</dbReference>
<dbReference type="RefSeq" id="WP_130503779.1">
    <property type="nucleotide sequence ID" value="NZ_SHLI01000001.1"/>
</dbReference>
<dbReference type="EMBL" id="SHLI01000001">
    <property type="protein sequence ID" value="RZU99553.1"/>
    <property type="molecule type" value="Genomic_DNA"/>
</dbReference>
<gene>
    <name evidence="17" type="ORF">EV698_1845</name>
</gene>
<keyword evidence="9" id="KW-0413">Isomerase</keyword>
<evidence type="ECO:0000259" key="15">
    <source>
        <dbReference type="PROSITE" id="PS51198"/>
    </source>
</evidence>
<dbReference type="FunFam" id="1.10.10.160:FF:000001">
    <property type="entry name" value="ATP-dependent DNA helicase"/>
    <property type="match status" value="1"/>
</dbReference>
<feature type="domain" description="UvrD-like helicase C-terminal" evidence="16">
    <location>
        <begin position="286"/>
        <end position="566"/>
    </location>
</feature>
<evidence type="ECO:0000259" key="16">
    <source>
        <dbReference type="PROSITE" id="PS51217"/>
    </source>
</evidence>
<dbReference type="PANTHER" id="PTHR11070:SF2">
    <property type="entry name" value="ATP-DEPENDENT DNA HELICASE SRS2"/>
    <property type="match status" value="1"/>
</dbReference>
<comment type="caution">
    <text evidence="17">The sequence shown here is derived from an EMBL/GenBank/DDBJ whole genome shotgun (WGS) entry which is preliminary data.</text>
</comment>
<dbReference type="NCBIfam" id="NF008743">
    <property type="entry name" value="PRK11773.1"/>
    <property type="match status" value="1"/>
</dbReference>
<dbReference type="InterPro" id="IPR013986">
    <property type="entry name" value="DExx_box_DNA_helicase_dom_sf"/>
</dbReference>
<dbReference type="GO" id="GO:0033202">
    <property type="term" value="C:DNA helicase complex"/>
    <property type="evidence" value="ECO:0007669"/>
    <property type="project" value="TreeGrafter"/>
</dbReference>
<sequence length="724" mass="80846">MEVSDLIDPLNPAQREAVTAPLGHALVLAGAGSGKTRVLTHRAAWLVRVEGATPWNLLAVTFTNKAAAEMRGRIEERLGISRSGLWVGTFHGLSHRLLRLHWQEAGLPQGFQILDSEDQRRLVKRVMRDLELDENRWPVRQLQGFINARKDAGERAEDLDSADPYTGQMARVYAAYEQACRSAGVVDFAELMLRTVEMLQNHLELLGHYRRRFRHVLVDEFQDTNGIQYEWLKLLAGPESDVFIVGDDDQSIYGWRGARVENLERFRKDYTNTRVLRLEQNYRSTRTILDAANTLIARNSDRLGKKLWTEGEAGEPIALYAAFNEQDEARFVVERLMAMVDEQGLARSDIAILYRSNAQSRTFEEALMARRVPYRVYGGLRFFERAEIKDALAYLRLIANRDDSAALERVINTPTRGIGNRTVETLRIAARDQDISLWAAARGLVTHGGGLPARAGNALRAFLDLIDGLAAETAEVALPERIETMLTRTGLRAHLGKDSSDRAQDRLENLDELITAAGNFEQDTSVEAEMEPLTAFLAHAALEAGEGQAGAWEDCVQLMTLHSAKGLEFPVVFLAGLEEGLFPHRMSVEEPGRLEEERRLAYVGITRARQRLLITYAERRRLHGRDDFAIASRFIRELPPALVDEVRARFSVTGPNAAGSGLGEEAATATEAAFGLGERVQHSRFGEGVVLDCEGNGPNARVQVNFNDAGTKWLVAAYANLERI</sequence>
<evidence type="ECO:0000256" key="6">
    <source>
        <dbReference type="ARBA" id="ARBA00022840"/>
    </source>
</evidence>
<dbReference type="SUPFAM" id="SSF52540">
    <property type="entry name" value="P-loop containing nucleoside triphosphate hydrolases"/>
    <property type="match status" value="1"/>
</dbReference>
<dbReference type="InterPro" id="IPR027417">
    <property type="entry name" value="P-loop_NTPase"/>
</dbReference>
<evidence type="ECO:0000256" key="4">
    <source>
        <dbReference type="ARBA" id="ARBA00022801"/>
    </source>
</evidence>
<dbReference type="Gene3D" id="1.10.486.10">
    <property type="entry name" value="PCRA, domain 4"/>
    <property type="match status" value="1"/>
</dbReference>
<dbReference type="AlphaFoldDB" id="A0A4Q8D2G9"/>
<keyword evidence="3" id="KW-0227">DNA damage</keyword>
<evidence type="ECO:0000256" key="9">
    <source>
        <dbReference type="ARBA" id="ARBA00023235"/>
    </source>
</evidence>
<evidence type="ECO:0000256" key="11">
    <source>
        <dbReference type="ARBA" id="ARBA00034808"/>
    </source>
</evidence>
<dbReference type="GO" id="GO:0003677">
    <property type="term" value="F:DNA binding"/>
    <property type="evidence" value="ECO:0007669"/>
    <property type="project" value="UniProtKB-KW"/>
</dbReference>
<evidence type="ECO:0000256" key="1">
    <source>
        <dbReference type="ARBA" id="ARBA00009922"/>
    </source>
</evidence>
<dbReference type="Pfam" id="PF13361">
    <property type="entry name" value="UvrD_C"/>
    <property type="match status" value="2"/>
</dbReference>
<keyword evidence="4 14" id="KW-0378">Hydrolase</keyword>
<dbReference type="InterPro" id="IPR000212">
    <property type="entry name" value="DNA_helicase_UvrD/REP"/>
</dbReference>
<dbReference type="CDD" id="cd18807">
    <property type="entry name" value="SF1_C_UvrD"/>
    <property type="match status" value="1"/>
</dbReference>
<dbReference type="Gene3D" id="1.10.10.160">
    <property type="match status" value="1"/>
</dbReference>
<name>A0A4Q8D2G9_9GAMM</name>
<dbReference type="Gene3D" id="3.40.50.300">
    <property type="entry name" value="P-loop containing nucleotide triphosphate hydrolases"/>
    <property type="match status" value="2"/>
</dbReference>
<dbReference type="FunFam" id="1.10.486.10:FF:000003">
    <property type="entry name" value="ATP-dependent DNA helicase"/>
    <property type="match status" value="1"/>
</dbReference>
<feature type="domain" description="UvrD-like helicase ATP-binding" evidence="15">
    <location>
        <begin position="8"/>
        <end position="285"/>
    </location>
</feature>
<comment type="similarity">
    <text evidence="1">Belongs to the helicase family. UvrD subfamily.</text>
</comment>
<dbReference type="GO" id="GO:0005524">
    <property type="term" value="F:ATP binding"/>
    <property type="evidence" value="ECO:0007669"/>
    <property type="project" value="UniProtKB-UniRule"/>
</dbReference>
<evidence type="ECO:0000256" key="14">
    <source>
        <dbReference type="PROSITE-ProRule" id="PRU00560"/>
    </source>
</evidence>
<comment type="catalytic activity">
    <reaction evidence="13">
        <text>ATP + H2O = ADP + phosphate + H(+)</text>
        <dbReference type="Rhea" id="RHEA:13065"/>
        <dbReference type="ChEBI" id="CHEBI:15377"/>
        <dbReference type="ChEBI" id="CHEBI:15378"/>
        <dbReference type="ChEBI" id="CHEBI:30616"/>
        <dbReference type="ChEBI" id="CHEBI:43474"/>
        <dbReference type="ChEBI" id="CHEBI:456216"/>
        <dbReference type="EC" id="5.6.2.4"/>
    </reaction>
</comment>
<dbReference type="InterPro" id="IPR014017">
    <property type="entry name" value="DNA_helicase_UvrD-like_C"/>
</dbReference>
<dbReference type="GO" id="GO:0005829">
    <property type="term" value="C:cytosol"/>
    <property type="evidence" value="ECO:0007669"/>
    <property type="project" value="TreeGrafter"/>
</dbReference>
<feature type="binding site" evidence="14">
    <location>
        <begin position="29"/>
        <end position="36"/>
    </location>
    <ligand>
        <name>ATP</name>
        <dbReference type="ChEBI" id="CHEBI:30616"/>
    </ligand>
</feature>
<keyword evidence="5 14" id="KW-0347">Helicase</keyword>